<dbReference type="AlphaFoldDB" id="A0AAN5KTI2"/>
<proteinExistence type="predicted"/>
<gene>
    <name evidence="1" type="ORF">I8Y58_002930</name>
</gene>
<evidence type="ECO:0000313" key="2">
    <source>
        <dbReference type="Proteomes" id="UP000861567"/>
    </source>
</evidence>
<name>A0AAN5KTI2_LEGPN</name>
<protein>
    <submittedName>
        <fullName evidence="1">Uncharacterized protein</fullName>
    </submittedName>
</protein>
<dbReference type="EMBL" id="DACSEI010000054">
    <property type="protein sequence ID" value="HAT1597666.1"/>
    <property type="molecule type" value="Genomic_DNA"/>
</dbReference>
<accession>A0AAN5KTI2</accession>
<evidence type="ECO:0000313" key="1">
    <source>
        <dbReference type="EMBL" id="HAT1597666.1"/>
    </source>
</evidence>
<comment type="caution">
    <text evidence="1">The sequence shown here is derived from an EMBL/GenBank/DDBJ whole genome shotgun (WGS) entry which is preliminary data.</text>
</comment>
<organism evidence="1 2">
    <name type="scientific">Legionella pneumophila</name>
    <dbReference type="NCBI Taxonomy" id="446"/>
    <lineage>
        <taxon>Bacteria</taxon>
        <taxon>Pseudomonadati</taxon>
        <taxon>Pseudomonadota</taxon>
        <taxon>Gammaproteobacteria</taxon>
        <taxon>Legionellales</taxon>
        <taxon>Legionellaceae</taxon>
        <taxon>Legionella</taxon>
    </lineage>
</organism>
<dbReference type="Proteomes" id="UP000861567">
    <property type="component" value="Unassembled WGS sequence"/>
</dbReference>
<sequence length="73" mass="7830">MSYLLDIKQGLLVTPNGGSIASNQQSAISNQQSAISNSSPFISTAFKSNSFISSSHHVHLFCLFSVSEHDCVL</sequence>
<reference evidence="1" key="1">
    <citation type="journal article" date="2018" name="Genome Biol.">
        <title>SKESA: strategic k-mer extension for scrupulous assemblies.</title>
        <authorList>
            <person name="Souvorov A."/>
            <person name="Agarwala R."/>
            <person name="Lipman D.J."/>
        </authorList>
    </citation>
    <scope>NUCLEOTIDE SEQUENCE</scope>
    <source>
        <strain evidence="1">D3612</strain>
    </source>
</reference>
<reference evidence="1" key="2">
    <citation type="submission" date="2020-11" db="EMBL/GenBank/DDBJ databases">
        <authorList>
            <consortium name="NCBI Pathogen Detection Project"/>
        </authorList>
    </citation>
    <scope>NUCLEOTIDE SEQUENCE</scope>
    <source>
        <strain evidence="1">D3612</strain>
    </source>
</reference>